<evidence type="ECO:0000313" key="5">
    <source>
        <dbReference type="EMBL" id="AQZ51140.1"/>
    </source>
</evidence>
<dbReference type="STRING" id="1122214.Mame_01796"/>
<dbReference type="CDD" id="cd00090">
    <property type="entry name" value="HTH_ARSR"/>
    <property type="match status" value="1"/>
</dbReference>
<keyword evidence="3" id="KW-0804">Transcription</keyword>
<accession>A0A1U9Z0H2</accession>
<dbReference type="InterPro" id="IPR011991">
    <property type="entry name" value="ArsR-like_HTH"/>
</dbReference>
<evidence type="ECO:0000313" key="6">
    <source>
        <dbReference type="Proteomes" id="UP000191135"/>
    </source>
</evidence>
<name>A0A1U9Z0H2_9HYPH</name>
<dbReference type="GO" id="GO:0003677">
    <property type="term" value="F:DNA binding"/>
    <property type="evidence" value="ECO:0007669"/>
    <property type="project" value="UniProtKB-KW"/>
</dbReference>
<dbReference type="SUPFAM" id="SSF46785">
    <property type="entry name" value="Winged helix' DNA-binding domain"/>
    <property type="match status" value="1"/>
</dbReference>
<dbReference type="PANTHER" id="PTHR33204">
    <property type="entry name" value="TRANSCRIPTIONAL REGULATOR, MARR FAMILY"/>
    <property type="match status" value="1"/>
</dbReference>
<dbReference type="GO" id="GO:0006355">
    <property type="term" value="P:regulation of DNA-templated transcription"/>
    <property type="evidence" value="ECO:0007669"/>
    <property type="project" value="UniProtKB-ARBA"/>
</dbReference>
<dbReference type="InterPro" id="IPR036390">
    <property type="entry name" value="WH_DNA-bd_sf"/>
</dbReference>
<dbReference type="InterPro" id="IPR036388">
    <property type="entry name" value="WH-like_DNA-bd_sf"/>
</dbReference>
<evidence type="ECO:0000256" key="3">
    <source>
        <dbReference type="ARBA" id="ARBA00023163"/>
    </source>
</evidence>
<sequence length="122" mass="13625">MDMTVKSAGADCRAVSEILSRIGDKWTIQVVVALRPGPHRFNEIKRRVGGISQQMLTRTLKTLERDGMIERSVRHTTPPQVAYALTPLGHSLSDTAKHLADWAAAHRGAIADNRIRYDNRKP</sequence>
<dbReference type="Gene3D" id="1.10.10.10">
    <property type="entry name" value="Winged helix-like DNA-binding domain superfamily/Winged helix DNA-binding domain"/>
    <property type="match status" value="1"/>
</dbReference>
<reference evidence="5 6" key="1">
    <citation type="submission" date="2017-03" db="EMBL/GenBank/DDBJ databases">
        <title>Foreign affairs: Plasmid Transfer between Roseobacters and Rhizobia.</title>
        <authorList>
            <person name="Bartling P."/>
            <person name="Bunk B."/>
            <person name="Overmann J."/>
            <person name="Brinkmann H."/>
            <person name="Petersen J."/>
        </authorList>
    </citation>
    <scope>NUCLEOTIDE SEQUENCE [LARGE SCALE GENOMIC DNA]</scope>
    <source>
        <strain evidence="5 6">MACL11</strain>
    </source>
</reference>
<dbReference type="Pfam" id="PF01638">
    <property type="entry name" value="HxlR"/>
    <property type="match status" value="1"/>
</dbReference>
<dbReference type="PANTHER" id="PTHR33204:SF39">
    <property type="entry name" value="TRANSCRIPTIONAL REGULATORY PROTEIN"/>
    <property type="match status" value="1"/>
</dbReference>
<evidence type="ECO:0000259" key="4">
    <source>
        <dbReference type="PROSITE" id="PS51118"/>
    </source>
</evidence>
<evidence type="ECO:0000256" key="1">
    <source>
        <dbReference type="ARBA" id="ARBA00023015"/>
    </source>
</evidence>
<dbReference type="InterPro" id="IPR002577">
    <property type="entry name" value="HTH_HxlR"/>
</dbReference>
<dbReference type="PROSITE" id="PS51118">
    <property type="entry name" value="HTH_HXLR"/>
    <property type="match status" value="1"/>
</dbReference>
<dbReference type="KEGG" id="mmed:Mame_01796"/>
<dbReference type="OrthoDB" id="9800350at2"/>
<dbReference type="EMBL" id="CP020330">
    <property type="protein sequence ID" value="AQZ51140.1"/>
    <property type="molecule type" value="Genomic_DNA"/>
</dbReference>
<proteinExistence type="predicted"/>
<feature type="domain" description="HTH hxlR-type" evidence="4">
    <location>
        <begin position="12"/>
        <end position="111"/>
    </location>
</feature>
<gene>
    <name evidence="5" type="primary">yybR_2</name>
    <name evidence="5" type="ORF">Mame_01796</name>
</gene>
<keyword evidence="6" id="KW-1185">Reference proteome</keyword>
<dbReference type="Proteomes" id="UP000191135">
    <property type="component" value="Chromosome"/>
</dbReference>
<dbReference type="RefSeq" id="WP_018067685.1">
    <property type="nucleotide sequence ID" value="NZ_AQWH01000050.1"/>
</dbReference>
<evidence type="ECO:0000256" key="2">
    <source>
        <dbReference type="ARBA" id="ARBA00023125"/>
    </source>
</evidence>
<protein>
    <submittedName>
        <fullName evidence="5">Putative HTH-type transcriptional regulator YybR</fullName>
    </submittedName>
</protein>
<keyword evidence="1" id="KW-0805">Transcription regulation</keyword>
<organism evidence="5 6">
    <name type="scientific">Martelella mediterranea DSM 17316</name>
    <dbReference type="NCBI Taxonomy" id="1122214"/>
    <lineage>
        <taxon>Bacteria</taxon>
        <taxon>Pseudomonadati</taxon>
        <taxon>Pseudomonadota</taxon>
        <taxon>Alphaproteobacteria</taxon>
        <taxon>Hyphomicrobiales</taxon>
        <taxon>Aurantimonadaceae</taxon>
        <taxon>Martelella</taxon>
    </lineage>
</organism>
<dbReference type="eggNOG" id="COG1733">
    <property type="taxonomic scope" value="Bacteria"/>
</dbReference>
<dbReference type="AlphaFoldDB" id="A0A1U9Z0H2"/>
<keyword evidence="2" id="KW-0238">DNA-binding</keyword>